<proteinExistence type="predicted"/>
<feature type="region of interest" description="Disordered" evidence="1">
    <location>
        <begin position="1"/>
        <end position="88"/>
    </location>
</feature>
<dbReference type="PANTHER" id="PTHR43591:SF110">
    <property type="entry name" value="RHODANESE DOMAIN-CONTAINING PROTEIN"/>
    <property type="match status" value="1"/>
</dbReference>
<feature type="compositionally biased region" description="Polar residues" evidence="1">
    <location>
        <begin position="23"/>
        <end position="52"/>
    </location>
</feature>
<dbReference type="AlphaFoldDB" id="A0AAD5SX50"/>
<evidence type="ECO:0000313" key="3">
    <source>
        <dbReference type="EMBL" id="KAJ3115450.1"/>
    </source>
</evidence>
<dbReference type="EMBL" id="JADGJH010001290">
    <property type="protein sequence ID" value="KAJ3115450.1"/>
    <property type="molecule type" value="Genomic_DNA"/>
</dbReference>
<evidence type="ECO:0000256" key="1">
    <source>
        <dbReference type="SAM" id="MobiDB-lite"/>
    </source>
</evidence>
<sequence>MSPEPGNFQILKKKIGDGKKVSPESQTNMGNRLSVITATPTDGTLSGAPSETSRMRSGGLMARLGASGEKGKSPTAGSGSANKSRERVRDSVVLSLAIPPPPNEPLPIAKESSPVFKSGPSWRENSNYFYDDDPSPGIPSPPVDLDTTSYNAVVAKEWLPTSINTVDVTADNTSSKSNMRDYHPIGRSNYILPVDEDEQTRLEFQHYMLKHAFNGDIVCQDIKPILELGGAKVLDVGCAQGAWLHSVNSSYPNAQYFGVDIAADAIKNARKSNNITLTVGNVLEGLPYPDNTFDYVHQRNVLALGIKKMQCVRVIRELIRVAKPGAWIELVEYDSMAKNLGPLASALAIPMTTAVKDRGFDLYAGTNLMEYVEAQGLRATNIDLKTVSIPLNWGEGTIGRTHALSTKTALLALEDFMHQVLRITRDEYKGLVNDSYEEWAESKSFIS</sequence>
<dbReference type="InterPro" id="IPR025714">
    <property type="entry name" value="Methyltranfer_dom"/>
</dbReference>
<evidence type="ECO:0000259" key="2">
    <source>
        <dbReference type="Pfam" id="PF13847"/>
    </source>
</evidence>
<keyword evidence="4" id="KW-1185">Reference proteome</keyword>
<dbReference type="PANTHER" id="PTHR43591">
    <property type="entry name" value="METHYLTRANSFERASE"/>
    <property type="match status" value="1"/>
</dbReference>
<dbReference type="InterPro" id="IPR029063">
    <property type="entry name" value="SAM-dependent_MTases_sf"/>
</dbReference>
<dbReference type="SUPFAM" id="SSF53335">
    <property type="entry name" value="S-adenosyl-L-methionine-dependent methyltransferases"/>
    <property type="match status" value="1"/>
</dbReference>
<comment type="caution">
    <text evidence="3">The sequence shown here is derived from an EMBL/GenBank/DDBJ whole genome shotgun (WGS) entry which is preliminary data.</text>
</comment>
<dbReference type="Proteomes" id="UP001211907">
    <property type="component" value="Unassembled WGS sequence"/>
</dbReference>
<evidence type="ECO:0000313" key="4">
    <source>
        <dbReference type="Proteomes" id="UP001211907"/>
    </source>
</evidence>
<reference evidence="3" key="1">
    <citation type="submission" date="2020-05" db="EMBL/GenBank/DDBJ databases">
        <title>Phylogenomic resolution of chytrid fungi.</title>
        <authorList>
            <person name="Stajich J.E."/>
            <person name="Amses K."/>
            <person name="Simmons R."/>
            <person name="Seto K."/>
            <person name="Myers J."/>
            <person name="Bonds A."/>
            <person name="Quandt C.A."/>
            <person name="Barry K."/>
            <person name="Liu P."/>
            <person name="Grigoriev I."/>
            <person name="Longcore J.E."/>
            <person name="James T.Y."/>
        </authorList>
    </citation>
    <scope>NUCLEOTIDE SEQUENCE</scope>
    <source>
        <strain evidence="3">JEL0513</strain>
    </source>
</reference>
<name>A0AAD5SX50_9FUNG</name>
<feature type="domain" description="Methyltransferase" evidence="2">
    <location>
        <begin position="230"/>
        <end position="335"/>
    </location>
</feature>
<organism evidence="3 4">
    <name type="scientific">Physocladia obscura</name>
    <dbReference type="NCBI Taxonomy" id="109957"/>
    <lineage>
        <taxon>Eukaryota</taxon>
        <taxon>Fungi</taxon>
        <taxon>Fungi incertae sedis</taxon>
        <taxon>Chytridiomycota</taxon>
        <taxon>Chytridiomycota incertae sedis</taxon>
        <taxon>Chytridiomycetes</taxon>
        <taxon>Chytridiales</taxon>
        <taxon>Chytriomycetaceae</taxon>
        <taxon>Physocladia</taxon>
    </lineage>
</organism>
<protein>
    <recommendedName>
        <fullName evidence="2">Methyltransferase domain-containing protein</fullName>
    </recommendedName>
</protein>
<dbReference type="Pfam" id="PF13847">
    <property type="entry name" value="Methyltransf_31"/>
    <property type="match status" value="1"/>
</dbReference>
<dbReference type="CDD" id="cd02440">
    <property type="entry name" value="AdoMet_MTases"/>
    <property type="match status" value="1"/>
</dbReference>
<gene>
    <name evidence="3" type="ORF">HK100_001345</name>
</gene>
<accession>A0AAD5SX50</accession>
<dbReference type="Gene3D" id="3.40.50.150">
    <property type="entry name" value="Vaccinia Virus protein VP39"/>
    <property type="match status" value="1"/>
</dbReference>